<proteinExistence type="inferred from homology"/>
<feature type="domain" description="ABC transmembrane type-1" evidence="10">
    <location>
        <begin position="73"/>
        <end position="261"/>
    </location>
</feature>
<feature type="transmembrane region" description="Helical" evidence="9">
    <location>
        <begin position="12"/>
        <end position="35"/>
    </location>
</feature>
<keyword evidence="6" id="KW-0653">Protein transport</keyword>
<dbReference type="GO" id="GO:0015031">
    <property type="term" value="P:protein transport"/>
    <property type="evidence" value="ECO:0007669"/>
    <property type="project" value="UniProtKB-KW"/>
</dbReference>
<dbReference type="Pfam" id="PF00528">
    <property type="entry name" value="BPD_transp_1"/>
    <property type="match status" value="1"/>
</dbReference>
<keyword evidence="8 9" id="KW-0472">Membrane</keyword>
<dbReference type="Proteomes" id="UP000029492">
    <property type="component" value="Chromosome"/>
</dbReference>
<keyword evidence="2 9" id="KW-0813">Transport</keyword>
<evidence type="ECO:0000256" key="4">
    <source>
        <dbReference type="ARBA" id="ARBA00022692"/>
    </source>
</evidence>
<dbReference type="InterPro" id="IPR000515">
    <property type="entry name" value="MetI-like"/>
</dbReference>
<evidence type="ECO:0000313" key="12">
    <source>
        <dbReference type="Proteomes" id="UP000029492"/>
    </source>
</evidence>
<dbReference type="RefSeq" id="WP_043385407.1">
    <property type="nucleotide sequence ID" value="NZ_CP003811.1"/>
</dbReference>
<dbReference type="HOGENOM" id="CLU_028518_8_0_5"/>
<dbReference type="KEGG" id="mor:MOC_0446"/>
<feature type="transmembrane region" description="Helical" evidence="9">
    <location>
        <begin position="122"/>
        <end position="148"/>
    </location>
</feature>
<evidence type="ECO:0000256" key="1">
    <source>
        <dbReference type="ARBA" id="ARBA00004651"/>
    </source>
</evidence>
<accession>A0A089NJY1</accession>
<feature type="transmembrane region" description="Helical" evidence="9">
    <location>
        <begin position="192"/>
        <end position="217"/>
    </location>
</feature>
<feature type="transmembrane region" description="Helical" evidence="9">
    <location>
        <begin position="77"/>
        <end position="101"/>
    </location>
</feature>
<dbReference type="InterPro" id="IPR025966">
    <property type="entry name" value="OppC_N"/>
</dbReference>
<dbReference type="Pfam" id="PF12911">
    <property type="entry name" value="OppC_N"/>
    <property type="match status" value="1"/>
</dbReference>
<dbReference type="InterPro" id="IPR050366">
    <property type="entry name" value="BP-dependent_transpt_permease"/>
</dbReference>
<name>A0A089NJY1_9HYPH</name>
<evidence type="ECO:0000256" key="2">
    <source>
        <dbReference type="ARBA" id="ARBA00022448"/>
    </source>
</evidence>
<dbReference type="GO" id="GO:0005886">
    <property type="term" value="C:plasma membrane"/>
    <property type="evidence" value="ECO:0007669"/>
    <property type="project" value="UniProtKB-SubCell"/>
</dbReference>
<evidence type="ECO:0000256" key="5">
    <source>
        <dbReference type="ARBA" id="ARBA00022856"/>
    </source>
</evidence>
<dbReference type="PROSITE" id="PS50928">
    <property type="entry name" value="ABC_TM1"/>
    <property type="match status" value="1"/>
</dbReference>
<evidence type="ECO:0000256" key="8">
    <source>
        <dbReference type="ARBA" id="ARBA00023136"/>
    </source>
</evidence>
<protein>
    <submittedName>
        <fullName evidence="11">Binding-protein-dependent transport systems inner membrane component</fullName>
    </submittedName>
</protein>
<dbReference type="STRING" id="693986.MOC_0446"/>
<keyword evidence="7 9" id="KW-1133">Transmembrane helix</keyword>
<keyword evidence="5" id="KW-0571">Peptide transport</keyword>
<keyword evidence="3" id="KW-1003">Cell membrane</keyword>
<dbReference type="AlphaFoldDB" id="A0A089NJY1"/>
<dbReference type="Gene3D" id="1.10.3720.10">
    <property type="entry name" value="MetI-like"/>
    <property type="match status" value="1"/>
</dbReference>
<comment type="similarity">
    <text evidence="9">Belongs to the binding-protein-dependent transport system permease family.</text>
</comment>
<comment type="subcellular location">
    <subcellularLocation>
        <location evidence="1 9">Cell membrane</location>
        <topology evidence="1 9">Multi-pass membrane protein</topology>
    </subcellularLocation>
</comment>
<sequence length="275" mass="28576">MRTALARFARNRLALAGAAVLLGLVVLVALTPLLYPGDPFGLVGPALQPPGGRFLLGTDTLGRDVAAEIAYGARTSLIIGLSATGAAILLGTLIGGLAGYYRGGVEVALMRLTEFFQTIPAFVLAILIVAILSPSLFSEVVAIVAVSWPGIARLVRGEFVALGGREFVLACDGLGAGDARIVFRHMLPNCTAAIIAVGTLLIGTAILIEAGLAFLGLGDPNVMSWGLIISSGRAVLRSAWWICTFPGLAILLTVLAINLVGDGLNEVLNPRLRER</sequence>
<dbReference type="EMBL" id="CP003811">
    <property type="protein sequence ID" value="AIQ88201.1"/>
    <property type="molecule type" value="Genomic_DNA"/>
</dbReference>
<evidence type="ECO:0000256" key="3">
    <source>
        <dbReference type="ARBA" id="ARBA00022475"/>
    </source>
</evidence>
<organism evidence="11 12">
    <name type="scientific">Methylobacterium oryzae CBMB20</name>
    <dbReference type="NCBI Taxonomy" id="693986"/>
    <lineage>
        <taxon>Bacteria</taxon>
        <taxon>Pseudomonadati</taxon>
        <taxon>Pseudomonadota</taxon>
        <taxon>Alphaproteobacteria</taxon>
        <taxon>Hyphomicrobiales</taxon>
        <taxon>Methylobacteriaceae</taxon>
        <taxon>Methylobacterium</taxon>
    </lineage>
</organism>
<evidence type="ECO:0000256" key="6">
    <source>
        <dbReference type="ARBA" id="ARBA00022927"/>
    </source>
</evidence>
<dbReference type="GO" id="GO:0055085">
    <property type="term" value="P:transmembrane transport"/>
    <property type="evidence" value="ECO:0007669"/>
    <property type="project" value="InterPro"/>
</dbReference>
<keyword evidence="12" id="KW-1185">Reference proteome</keyword>
<gene>
    <name evidence="11" type="ORF">MOC_0446</name>
</gene>
<dbReference type="CDD" id="cd06261">
    <property type="entry name" value="TM_PBP2"/>
    <property type="match status" value="1"/>
</dbReference>
<reference evidence="11 12" key="1">
    <citation type="journal article" date="2014" name="PLoS ONE">
        <title>Genome Information of Methylobacterium oryzae, a Plant-Probiotic Methylotroph in the Phyllosphere.</title>
        <authorList>
            <person name="Kwak M.J."/>
            <person name="Jeong H."/>
            <person name="Madhaiyan M."/>
            <person name="Lee Y."/>
            <person name="Sa T.M."/>
            <person name="Oh T.K."/>
            <person name="Kim J.F."/>
        </authorList>
    </citation>
    <scope>NUCLEOTIDE SEQUENCE [LARGE SCALE GENOMIC DNA]</scope>
    <source>
        <strain evidence="11 12">CBMB20</strain>
    </source>
</reference>
<evidence type="ECO:0000256" key="7">
    <source>
        <dbReference type="ARBA" id="ARBA00022989"/>
    </source>
</evidence>
<dbReference type="PANTHER" id="PTHR43386:SF1">
    <property type="entry name" value="D,D-DIPEPTIDE TRANSPORT SYSTEM PERMEASE PROTEIN DDPC-RELATED"/>
    <property type="match status" value="1"/>
</dbReference>
<evidence type="ECO:0000256" key="9">
    <source>
        <dbReference type="RuleBase" id="RU363032"/>
    </source>
</evidence>
<dbReference type="eggNOG" id="COG1173">
    <property type="taxonomic scope" value="Bacteria"/>
</dbReference>
<evidence type="ECO:0000259" key="10">
    <source>
        <dbReference type="PROSITE" id="PS50928"/>
    </source>
</evidence>
<dbReference type="PANTHER" id="PTHR43386">
    <property type="entry name" value="OLIGOPEPTIDE TRANSPORT SYSTEM PERMEASE PROTEIN APPC"/>
    <property type="match status" value="1"/>
</dbReference>
<dbReference type="GO" id="GO:0015833">
    <property type="term" value="P:peptide transport"/>
    <property type="evidence" value="ECO:0007669"/>
    <property type="project" value="UniProtKB-KW"/>
</dbReference>
<evidence type="ECO:0000313" key="11">
    <source>
        <dbReference type="EMBL" id="AIQ88201.1"/>
    </source>
</evidence>
<dbReference type="InterPro" id="IPR035906">
    <property type="entry name" value="MetI-like_sf"/>
</dbReference>
<keyword evidence="4 9" id="KW-0812">Transmembrane</keyword>
<dbReference type="SUPFAM" id="SSF161098">
    <property type="entry name" value="MetI-like"/>
    <property type="match status" value="1"/>
</dbReference>
<feature type="transmembrane region" description="Helical" evidence="9">
    <location>
        <begin position="238"/>
        <end position="260"/>
    </location>
</feature>